<dbReference type="STRING" id="671065.MetMK1DRAFT_00025810"/>
<protein>
    <recommendedName>
        <fullName evidence="3">DUF123 domain-containing protein</fullName>
    </recommendedName>
</protein>
<evidence type="ECO:0000313" key="1">
    <source>
        <dbReference type="EMBL" id="EHP68158.1"/>
    </source>
</evidence>
<dbReference type="HOGENOM" id="CLU_115699_2_0_2"/>
<dbReference type="PANTHER" id="PTHR37460:SF1">
    <property type="entry name" value="ENDONUCLEASE III"/>
    <property type="match status" value="1"/>
</dbReference>
<dbReference type="Proteomes" id="UP000003980">
    <property type="component" value="Unassembled WGS sequence"/>
</dbReference>
<keyword evidence="2" id="KW-1185">Reference proteome</keyword>
<reference evidence="1 2" key="1">
    <citation type="submission" date="2012-01" db="EMBL/GenBank/DDBJ databases">
        <title>Improved High-Quality Draft sequence of Metallosphaera yellowstonensis MK1.</title>
        <authorList>
            <consortium name="US DOE Joint Genome Institute"/>
            <person name="Lucas S."/>
            <person name="Han J."/>
            <person name="Cheng J.-F."/>
            <person name="Goodwin L."/>
            <person name="Pitluck S."/>
            <person name="Peters L."/>
            <person name="Teshima H."/>
            <person name="Detter J.C."/>
            <person name="Han C."/>
            <person name="Tapia R."/>
            <person name="Land M."/>
            <person name="Hauser L."/>
            <person name="Kyrpides N."/>
            <person name="Kozubal M."/>
            <person name="Macur R.E."/>
            <person name="Jay Z."/>
            <person name="Inskeep W."/>
            <person name="Woyke T."/>
        </authorList>
    </citation>
    <scope>NUCLEOTIDE SEQUENCE [LARGE SCALE GENOMIC DNA]</scope>
    <source>
        <strain evidence="1 2">MK1</strain>
    </source>
</reference>
<accession>H2C7N2</accession>
<evidence type="ECO:0008006" key="3">
    <source>
        <dbReference type="Google" id="ProtNLM"/>
    </source>
</evidence>
<dbReference type="InterPro" id="IPR002837">
    <property type="entry name" value="DUF123"/>
</dbReference>
<dbReference type="AlphaFoldDB" id="H2C7N2"/>
<gene>
    <name evidence="1" type="ORF">MetMK1DRAFT_00025810</name>
</gene>
<proteinExistence type="predicted"/>
<dbReference type="Pfam" id="PF01986">
    <property type="entry name" value="DUF123"/>
    <property type="match status" value="1"/>
</dbReference>
<name>H2C7N2_9CREN</name>
<dbReference type="eggNOG" id="arCOG00463">
    <property type="taxonomic scope" value="Archaea"/>
</dbReference>
<dbReference type="EMBL" id="JH597770">
    <property type="protein sequence ID" value="EHP68158.1"/>
    <property type="molecule type" value="Genomic_DNA"/>
</dbReference>
<evidence type="ECO:0000313" key="2">
    <source>
        <dbReference type="Proteomes" id="UP000003980"/>
    </source>
</evidence>
<dbReference type="PANTHER" id="PTHR37460">
    <property type="entry name" value="ENDONUCLEASE III"/>
    <property type="match status" value="1"/>
</dbReference>
<organism evidence="1 2">
    <name type="scientific">Metallosphaera yellowstonensis MK1</name>
    <dbReference type="NCBI Taxonomy" id="671065"/>
    <lineage>
        <taxon>Archaea</taxon>
        <taxon>Thermoproteota</taxon>
        <taxon>Thermoprotei</taxon>
        <taxon>Sulfolobales</taxon>
        <taxon>Sulfolobaceae</taxon>
        <taxon>Metallosphaera</taxon>
    </lineage>
</organism>
<sequence length="126" mass="14212">MKSMNTLRKGYVVEYECESGIVRAGKREWKIEEGSYLYVGSCEKSCTGRLSRHLAPQVKRKRWHVDHLKELCTPVSALVLPLTEQELVGKLPTERALSKFGSSDYPDHAGHLFQMGLVEALSHLLA</sequence>